<dbReference type="AlphaFoldDB" id="A0A9P7AF58"/>
<dbReference type="Proteomes" id="UP000719766">
    <property type="component" value="Unassembled WGS sequence"/>
</dbReference>
<dbReference type="EMBL" id="JABBWE010000084">
    <property type="protein sequence ID" value="KAG1787081.1"/>
    <property type="molecule type" value="Genomic_DNA"/>
</dbReference>
<dbReference type="RefSeq" id="XP_041154455.1">
    <property type="nucleotide sequence ID" value="XM_041300748.1"/>
</dbReference>
<organism evidence="1 2">
    <name type="scientific">Suillus plorans</name>
    <dbReference type="NCBI Taxonomy" id="116603"/>
    <lineage>
        <taxon>Eukaryota</taxon>
        <taxon>Fungi</taxon>
        <taxon>Dikarya</taxon>
        <taxon>Basidiomycota</taxon>
        <taxon>Agaricomycotina</taxon>
        <taxon>Agaricomycetes</taxon>
        <taxon>Agaricomycetidae</taxon>
        <taxon>Boletales</taxon>
        <taxon>Suillineae</taxon>
        <taxon>Suillaceae</taxon>
        <taxon>Suillus</taxon>
    </lineage>
</organism>
<proteinExistence type="predicted"/>
<accession>A0A9P7AF58</accession>
<evidence type="ECO:0000313" key="2">
    <source>
        <dbReference type="Proteomes" id="UP000719766"/>
    </source>
</evidence>
<keyword evidence="2" id="KW-1185">Reference proteome</keyword>
<protein>
    <submittedName>
        <fullName evidence="1">Uncharacterized protein</fullName>
    </submittedName>
</protein>
<gene>
    <name evidence="1" type="ORF">HD556DRAFT_1313027</name>
</gene>
<sequence>MVYFTSTARQENWLHYNGGRYVEVAVFQRTQGICQGEYIAECATSTCGYLLNIERFFGRVCVPAVYYPRRGITNGPQPYCRFPIHNVNNIIQNSGLATGETGSQLSGMLRYPPTSLTNTTFGSLTAHAAACGFSSDHEAELLHDPGRGPSRCCLGWSRSPNGIQAVSRCLYVSPLSRIRYKIELRRLYPKSFKSDDLHNNSLFES</sequence>
<dbReference type="OrthoDB" id="2676488at2759"/>
<evidence type="ECO:0000313" key="1">
    <source>
        <dbReference type="EMBL" id="KAG1787081.1"/>
    </source>
</evidence>
<reference evidence="1" key="1">
    <citation type="journal article" date="2020" name="New Phytol.">
        <title>Comparative genomics reveals dynamic genome evolution in host specialist ectomycorrhizal fungi.</title>
        <authorList>
            <person name="Lofgren L.A."/>
            <person name="Nguyen N.H."/>
            <person name="Vilgalys R."/>
            <person name="Ruytinx J."/>
            <person name="Liao H.L."/>
            <person name="Branco S."/>
            <person name="Kuo A."/>
            <person name="LaButti K."/>
            <person name="Lipzen A."/>
            <person name="Andreopoulos W."/>
            <person name="Pangilinan J."/>
            <person name="Riley R."/>
            <person name="Hundley H."/>
            <person name="Na H."/>
            <person name="Barry K."/>
            <person name="Grigoriev I.V."/>
            <person name="Stajich J.E."/>
            <person name="Kennedy P.G."/>
        </authorList>
    </citation>
    <scope>NUCLEOTIDE SEQUENCE</scope>
    <source>
        <strain evidence="1">S12</strain>
    </source>
</reference>
<dbReference type="GeneID" id="64594512"/>
<comment type="caution">
    <text evidence="1">The sequence shown here is derived from an EMBL/GenBank/DDBJ whole genome shotgun (WGS) entry which is preliminary data.</text>
</comment>
<name>A0A9P7AF58_9AGAM</name>